<comment type="caution">
    <text evidence="1">The sequence shown here is derived from an EMBL/GenBank/DDBJ whole genome shotgun (WGS) entry which is preliminary data.</text>
</comment>
<gene>
    <name evidence="1" type="ORF">C9J01_26700</name>
</gene>
<dbReference type="Proteomes" id="UP000241346">
    <property type="component" value="Unassembled WGS sequence"/>
</dbReference>
<sequence>MSFYGSLEKDNSINIYINDRLYNIDDKGQGKCEIILVDKSHSKFQQTNDEISSKRIITMDITPAWGMNINDLSISSLFELAKDIHLLADIYWIDKLKINDLSNNVQLSEILESIFHKRLQDELALDYY</sequence>
<accession>A0A2T3N243</accession>
<dbReference type="RefSeq" id="WP_107301124.1">
    <property type="nucleotide sequence ID" value="NZ_PYMB01000031.1"/>
</dbReference>
<organism evidence="1 2">
    <name type="scientific">Photobacterium rosenbergii</name>
    <dbReference type="NCBI Taxonomy" id="294936"/>
    <lineage>
        <taxon>Bacteria</taxon>
        <taxon>Pseudomonadati</taxon>
        <taxon>Pseudomonadota</taxon>
        <taxon>Gammaproteobacteria</taxon>
        <taxon>Vibrionales</taxon>
        <taxon>Vibrionaceae</taxon>
        <taxon>Photobacterium</taxon>
    </lineage>
</organism>
<evidence type="ECO:0000313" key="1">
    <source>
        <dbReference type="EMBL" id="PSW06379.1"/>
    </source>
</evidence>
<dbReference type="EMBL" id="PYMB01000031">
    <property type="protein sequence ID" value="PSW06379.1"/>
    <property type="molecule type" value="Genomic_DNA"/>
</dbReference>
<dbReference type="OrthoDB" id="5829213at2"/>
<reference evidence="1 2" key="1">
    <citation type="submission" date="2018-03" db="EMBL/GenBank/DDBJ databases">
        <title>Whole genome sequencing of Histamine producing bacteria.</title>
        <authorList>
            <person name="Butler K."/>
        </authorList>
    </citation>
    <scope>NUCLEOTIDE SEQUENCE [LARGE SCALE GENOMIC DNA]</scope>
    <source>
        <strain evidence="1 2">DSM 19138</strain>
    </source>
</reference>
<dbReference type="AlphaFoldDB" id="A0A2T3N243"/>
<name>A0A2T3N243_9GAMM</name>
<proteinExistence type="predicted"/>
<evidence type="ECO:0000313" key="2">
    <source>
        <dbReference type="Proteomes" id="UP000241346"/>
    </source>
</evidence>
<protein>
    <submittedName>
        <fullName evidence="1">Uncharacterized protein</fullName>
    </submittedName>
</protein>